<dbReference type="SMR" id="G7KGT3"/>
<reference evidence="3 6" key="2">
    <citation type="journal article" date="2014" name="BMC Genomics">
        <title>An improved genome release (version Mt4.0) for the model legume Medicago truncatula.</title>
        <authorList>
            <person name="Tang H."/>
            <person name="Krishnakumar V."/>
            <person name="Bidwell S."/>
            <person name="Rosen B."/>
            <person name="Chan A."/>
            <person name="Zhou S."/>
            <person name="Gentzbittel L."/>
            <person name="Childs K.L."/>
            <person name="Yandell M."/>
            <person name="Gundlach H."/>
            <person name="Mayer K.F."/>
            <person name="Schwartz D.C."/>
            <person name="Town C.D."/>
        </authorList>
    </citation>
    <scope>GENOME REANNOTATION</scope>
    <source>
        <strain evidence="5 6">cv. Jemalong A17</strain>
    </source>
</reference>
<dbReference type="GO" id="GO:0005634">
    <property type="term" value="C:nucleus"/>
    <property type="evidence" value="ECO:0000318"/>
    <property type="project" value="GO_Central"/>
</dbReference>
<dbReference type="GO" id="GO:0045893">
    <property type="term" value="P:positive regulation of DNA-templated transcription"/>
    <property type="evidence" value="ECO:0000318"/>
    <property type="project" value="GO_Central"/>
</dbReference>
<proteinExistence type="inferred from homology"/>
<dbReference type="KEGG" id="mtr:11432238"/>
<dbReference type="HOGENOM" id="CLU_058353_3_1_1"/>
<evidence type="ECO:0000313" key="4">
    <source>
        <dbReference type="EMBL" id="RHN57003.1"/>
    </source>
</evidence>
<dbReference type="Gramene" id="rna32486">
    <property type="protein sequence ID" value="RHN57003.1"/>
    <property type="gene ID" value="gene32486"/>
</dbReference>
<dbReference type="OrthoDB" id="1840682at2759"/>
<dbReference type="PANTHER" id="PTHR31529:SF50">
    <property type="entry name" value="LOB DOMAIN PROTEIN"/>
    <property type="match status" value="1"/>
</dbReference>
<comment type="similarity">
    <text evidence="1">Belongs to the LOB domain-containing protein family.</text>
</comment>
<reference evidence="3 6" key="1">
    <citation type="journal article" date="2011" name="Nature">
        <title>The Medicago genome provides insight into the evolution of rhizobial symbioses.</title>
        <authorList>
            <person name="Young N.D."/>
            <person name="Debelle F."/>
            <person name="Oldroyd G.E."/>
            <person name="Geurts R."/>
            <person name="Cannon S.B."/>
            <person name="Udvardi M.K."/>
            <person name="Benedito V.A."/>
            <person name="Mayer K.F."/>
            <person name="Gouzy J."/>
            <person name="Schoof H."/>
            <person name="Van de Peer Y."/>
            <person name="Proost S."/>
            <person name="Cook D.R."/>
            <person name="Meyers B.C."/>
            <person name="Spannagl M."/>
            <person name="Cheung F."/>
            <person name="De Mita S."/>
            <person name="Krishnakumar V."/>
            <person name="Gundlach H."/>
            <person name="Zhou S."/>
            <person name="Mudge J."/>
            <person name="Bharti A.K."/>
            <person name="Murray J.D."/>
            <person name="Naoumkina M.A."/>
            <person name="Rosen B."/>
            <person name="Silverstein K.A."/>
            <person name="Tang H."/>
            <person name="Rombauts S."/>
            <person name="Zhao P.X."/>
            <person name="Zhou P."/>
            <person name="Barbe V."/>
            <person name="Bardou P."/>
            <person name="Bechner M."/>
            <person name="Bellec A."/>
            <person name="Berger A."/>
            <person name="Berges H."/>
            <person name="Bidwell S."/>
            <person name="Bisseling T."/>
            <person name="Choisne N."/>
            <person name="Couloux A."/>
            <person name="Denny R."/>
            <person name="Deshpande S."/>
            <person name="Dai X."/>
            <person name="Doyle J.J."/>
            <person name="Dudez A.M."/>
            <person name="Farmer A.D."/>
            <person name="Fouteau S."/>
            <person name="Franken C."/>
            <person name="Gibelin C."/>
            <person name="Gish J."/>
            <person name="Goldstein S."/>
            <person name="Gonzalez A.J."/>
            <person name="Green P.J."/>
            <person name="Hallab A."/>
            <person name="Hartog M."/>
            <person name="Hua A."/>
            <person name="Humphray S.J."/>
            <person name="Jeong D.H."/>
            <person name="Jing Y."/>
            <person name="Jocker A."/>
            <person name="Kenton S.M."/>
            <person name="Kim D.J."/>
            <person name="Klee K."/>
            <person name="Lai H."/>
            <person name="Lang C."/>
            <person name="Lin S."/>
            <person name="Macmil S.L."/>
            <person name="Magdelenat G."/>
            <person name="Matthews L."/>
            <person name="McCorrison J."/>
            <person name="Monaghan E.L."/>
            <person name="Mun J.H."/>
            <person name="Najar F.Z."/>
            <person name="Nicholson C."/>
            <person name="Noirot C."/>
            <person name="O'Bleness M."/>
            <person name="Paule C.R."/>
            <person name="Poulain J."/>
            <person name="Prion F."/>
            <person name="Qin B."/>
            <person name="Qu C."/>
            <person name="Retzel E.F."/>
            <person name="Riddle C."/>
            <person name="Sallet E."/>
            <person name="Samain S."/>
            <person name="Samson N."/>
            <person name="Sanders I."/>
            <person name="Saurat O."/>
            <person name="Scarpelli C."/>
            <person name="Schiex T."/>
            <person name="Segurens B."/>
            <person name="Severin A.J."/>
            <person name="Sherrier D.J."/>
            <person name="Shi R."/>
            <person name="Sims S."/>
            <person name="Singer S.R."/>
            <person name="Sinharoy S."/>
            <person name="Sterck L."/>
            <person name="Viollet A."/>
            <person name="Wang B.B."/>
            <person name="Wang K."/>
            <person name="Wang M."/>
            <person name="Wang X."/>
            <person name="Warfsmann J."/>
            <person name="Weissenbach J."/>
            <person name="White D.D."/>
            <person name="White J.D."/>
            <person name="Wiley G.B."/>
            <person name="Wincker P."/>
            <person name="Xing Y."/>
            <person name="Yang L."/>
            <person name="Yao Z."/>
            <person name="Ying F."/>
            <person name="Zhai J."/>
            <person name="Zhou L."/>
            <person name="Zuber A."/>
            <person name="Denarie J."/>
            <person name="Dixon R.A."/>
            <person name="May G.D."/>
            <person name="Schwartz D.C."/>
            <person name="Rogers J."/>
            <person name="Quetier F."/>
            <person name="Town C.D."/>
            <person name="Roe B.A."/>
        </authorList>
    </citation>
    <scope>NUCLEOTIDE SEQUENCE [LARGE SCALE GENOMIC DNA]</scope>
    <source>
        <strain evidence="3">A17</strain>
        <strain evidence="5 6">cv. Jemalong A17</strain>
    </source>
</reference>
<feature type="domain" description="LOB" evidence="2">
    <location>
        <begin position="6"/>
        <end position="108"/>
    </location>
</feature>
<dbReference type="GO" id="GO:0009755">
    <property type="term" value="P:hormone-mediated signaling pathway"/>
    <property type="evidence" value="ECO:0000318"/>
    <property type="project" value="GO_Central"/>
</dbReference>
<evidence type="ECO:0000313" key="3">
    <source>
        <dbReference type="EMBL" id="AES99410.1"/>
    </source>
</evidence>
<name>G7KGT3_MEDTR</name>
<dbReference type="Proteomes" id="UP000002051">
    <property type="component" value="Chromosome 5"/>
</dbReference>
<evidence type="ECO:0000313" key="6">
    <source>
        <dbReference type="Proteomes" id="UP000002051"/>
    </source>
</evidence>
<dbReference type="PANTHER" id="PTHR31529">
    <property type="entry name" value="LOB DOMAIN CONTAINING PROTEIN"/>
    <property type="match status" value="1"/>
</dbReference>
<dbReference type="eggNOG" id="ENOG502RYXG">
    <property type="taxonomic scope" value="Eukaryota"/>
</dbReference>
<keyword evidence="6" id="KW-1185">Reference proteome</keyword>
<dbReference type="EnsemblPlants" id="AES99410">
    <property type="protein sequence ID" value="AES99410"/>
    <property type="gene ID" value="MTR_5g080470"/>
</dbReference>
<evidence type="ECO:0000259" key="2">
    <source>
        <dbReference type="PROSITE" id="PS50891"/>
    </source>
</evidence>
<dbReference type="Proteomes" id="UP000265566">
    <property type="component" value="Chromosome 5"/>
</dbReference>
<protein>
    <submittedName>
        <fullName evidence="3">LOB domain protein</fullName>
    </submittedName>
    <submittedName>
        <fullName evidence="4">Putative transcription factor AS2-LOB family</fullName>
    </submittedName>
</protein>
<dbReference type="InterPro" id="IPR004883">
    <property type="entry name" value="LOB"/>
</dbReference>
<dbReference type="OMA" id="QAFNSQM"/>
<reference evidence="7" key="4">
    <citation type="journal article" date="2018" name="Nat. Plants">
        <title>Whole-genome landscape of Medicago truncatula symbiotic genes.</title>
        <authorList>
            <person name="Pecrix Y."/>
            <person name="Staton S.E."/>
            <person name="Sallet E."/>
            <person name="Lelandais-Briere C."/>
            <person name="Moreau S."/>
            <person name="Carrere S."/>
            <person name="Blein T."/>
            <person name="Jardinaud M.F."/>
            <person name="Latrasse D."/>
            <person name="Zouine M."/>
            <person name="Zahm M."/>
            <person name="Kreplak J."/>
            <person name="Mayjonade B."/>
            <person name="Satge C."/>
            <person name="Perez M."/>
            <person name="Cauet S."/>
            <person name="Marande W."/>
            <person name="Chantry-Darmon C."/>
            <person name="Lopez-Roques C."/>
            <person name="Bouchez O."/>
            <person name="Berard A."/>
            <person name="Debelle F."/>
            <person name="Munos S."/>
            <person name="Bendahmane A."/>
            <person name="Berges H."/>
            <person name="Niebel A."/>
            <person name="Buitink J."/>
            <person name="Frugier F."/>
            <person name="Benhamed M."/>
            <person name="Crespi M."/>
            <person name="Gouzy J."/>
            <person name="Gamas P."/>
        </authorList>
    </citation>
    <scope>NUCLEOTIDE SEQUENCE [LARGE SCALE GENOMIC DNA]</scope>
    <source>
        <strain evidence="7">cv. Jemalong A17</strain>
    </source>
</reference>
<reference evidence="5" key="3">
    <citation type="submission" date="2015-04" db="UniProtKB">
        <authorList>
            <consortium name="EnsemblPlants"/>
        </authorList>
    </citation>
    <scope>IDENTIFICATION</scope>
    <source>
        <strain evidence="5">cv. Jemalong A17</strain>
    </source>
</reference>
<reference evidence="4" key="5">
    <citation type="journal article" date="2018" name="Nat. Plants">
        <title>Whole-genome landscape of Medicago truncatula symbiotic genes.</title>
        <authorList>
            <person name="Pecrix Y."/>
            <person name="Gamas P."/>
            <person name="Carrere S."/>
        </authorList>
    </citation>
    <scope>NUCLEOTIDE SEQUENCE</scope>
    <source>
        <tissue evidence="4">Leaves</tissue>
    </source>
</reference>
<gene>
    <name evidence="5" type="primary">11432238</name>
    <name evidence="3" type="ordered locus">MTR_5g080470</name>
    <name evidence="4" type="ORF">MtrunA17_Chr5g0435641</name>
</gene>
<dbReference type="EMBL" id="PSQE01000005">
    <property type="protein sequence ID" value="RHN57003.1"/>
    <property type="molecule type" value="Genomic_DNA"/>
</dbReference>
<dbReference type="EMBL" id="CM001221">
    <property type="protein sequence ID" value="AES99410.1"/>
    <property type="molecule type" value="Genomic_DNA"/>
</dbReference>
<dbReference type="AlphaFoldDB" id="G7KGT3"/>
<evidence type="ECO:0000313" key="5">
    <source>
        <dbReference type="EnsemblPlants" id="AES99410"/>
    </source>
</evidence>
<dbReference type="Pfam" id="PF03195">
    <property type="entry name" value="LOB"/>
    <property type="match status" value="1"/>
</dbReference>
<evidence type="ECO:0000256" key="1">
    <source>
        <dbReference type="ARBA" id="ARBA00005474"/>
    </source>
</evidence>
<dbReference type="STRING" id="3880.G7KGT3"/>
<accession>G7KGT3</accession>
<sequence length="192" mass="21180">MTGFGSSCGACKFLRRKCASDCVFAPYFSYEQASSHFSAVHKVYGASNVSRLLSHLPIQNRSDAAITISYEALARMQDPIYGCVAHIYALQHQVASLQEEIDILGSVMANSSVSVVNCGNVQAPMNSNNGTQYYHNQSFESYLDMELIPNAHGFPEPLYGDSNSNPLEKFLSGIDQEGFLNHPWFKHNNGDI</sequence>
<dbReference type="PROSITE" id="PS50891">
    <property type="entry name" value="LOB"/>
    <property type="match status" value="1"/>
</dbReference>
<organism evidence="3 6">
    <name type="scientific">Medicago truncatula</name>
    <name type="common">Barrel medic</name>
    <name type="synonym">Medicago tribuloides</name>
    <dbReference type="NCBI Taxonomy" id="3880"/>
    <lineage>
        <taxon>Eukaryota</taxon>
        <taxon>Viridiplantae</taxon>
        <taxon>Streptophyta</taxon>
        <taxon>Embryophyta</taxon>
        <taxon>Tracheophyta</taxon>
        <taxon>Spermatophyta</taxon>
        <taxon>Magnoliopsida</taxon>
        <taxon>eudicotyledons</taxon>
        <taxon>Gunneridae</taxon>
        <taxon>Pentapetalae</taxon>
        <taxon>rosids</taxon>
        <taxon>fabids</taxon>
        <taxon>Fabales</taxon>
        <taxon>Fabaceae</taxon>
        <taxon>Papilionoideae</taxon>
        <taxon>50 kb inversion clade</taxon>
        <taxon>NPAAA clade</taxon>
        <taxon>Hologalegina</taxon>
        <taxon>IRL clade</taxon>
        <taxon>Trifolieae</taxon>
        <taxon>Medicago</taxon>
    </lineage>
</organism>
<dbReference type="PaxDb" id="3880-AES99410"/>
<evidence type="ECO:0000313" key="7">
    <source>
        <dbReference type="Proteomes" id="UP000265566"/>
    </source>
</evidence>